<evidence type="ECO:0000313" key="4">
    <source>
        <dbReference type="EMBL" id="KAJ2906167.1"/>
    </source>
</evidence>
<evidence type="ECO:0000259" key="3">
    <source>
        <dbReference type="Pfam" id="PF03959"/>
    </source>
</evidence>
<dbReference type="GO" id="GO:0016787">
    <property type="term" value="F:hydrolase activity"/>
    <property type="evidence" value="ECO:0007669"/>
    <property type="project" value="UniProtKB-KW"/>
</dbReference>
<dbReference type="InterPro" id="IPR050593">
    <property type="entry name" value="LovG"/>
</dbReference>
<feature type="region of interest" description="Disordered" evidence="2">
    <location>
        <begin position="251"/>
        <end position="297"/>
    </location>
</feature>
<dbReference type="EMBL" id="JAKWBI020000018">
    <property type="protein sequence ID" value="KAJ2906167.1"/>
    <property type="molecule type" value="Genomic_DNA"/>
</dbReference>
<dbReference type="GO" id="GO:0005634">
    <property type="term" value="C:nucleus"/>
    <property type="evidence" value="ECO:0007669"/>
    <property type="project" value="TreeGrafter"/>
</dbReference>
<name>A0AAD5RWX4_9PEZI</name>
<organism evidence="4 5">
    <name type="scientific">Zalerion maritima</name>
    <dbReference type="NCBI Taxonomy" id="339359"/>
    <lineage>
        <taxon>Eukaryota</taxon>
        <taxon>Fungi</taxon>
        <taxon>Dikarya</taxon>
        <taxon>Ascomycota</taxon>
        <taxon>Pezizomycotina</taxon>
        <taxon>Sordariomycetes</taxon>
        <taxon>Lulworthiomycetidae</taxon>
        <taxon>Lulworthiales</taxon>
        <taxon>Lulworthiaceae</taxon>
        <taxon>Zalerion</taxon>
    </lineage>
</organism>
<comment type="caution">
    <text evidence="4">The sequence shown here is derived from an EMBL/GenBank/DDBJ whole genome shotgun (WGS) entry which is preliminary data.</text>
</comment>
<gene>
    <name evidence="4" type="ORF">MKZ38_002882</name>
</gene>
<evidence type="ECO:0000256" key="2">
    <source>
        <dbReference type="SAM" id="MobiDB-lite"/>
    </source>
</evidence>
<protein>
    <submittedName>
        <fullName evidence="4">Alpha/beta-Hydrolase</fullName>
    </submittedName>
</protein>
<feature type="domain" description="Serine hydrolase" evidence="3">
    <location>
        <begin position="316"/>
        <end position="363"/>
    </location>
</feature>
<dbReference type="GO" id="GO:0019748">
    <property type="term" value="P:secondary metabolic process"/>
    <property type="evidence" value="ECO:0007669"/>
    <property type="project" value="TreeGrafter"/>
</dbReference>
<evidence type="ECO:0000256" key="1">
    <source>
        <dbReference type="ARBA" id="ARBA00022801"/>
    </source>
</evidence>
<sequence>MRILALHGMGTSGPIFESQTSSFRARLPKPAPHSFTFPSAPFPSPPAPGIDIIYPPSENTYHSFYIQMNSATAVQAACHWLDEYLETHGPFDALMGFSQGCALIGSWLLYRLDEAKEEDEKRRKEDEEAEREIARAMSRVGVGSSVGGEEEDEGAVAANGSKTNGTRKLNINLPVKAALFICGGPVLPVLSDLGVPVSPEAEKTHKLTVQLLKSKAGKLVDIASGSEGRAAVGWTPGSGLWDKVEDLVHDMPPDCDFNSGTSTSTSPTPRIELSRPGEDGKNGDKKGGDEDSSGKKKDENTFFGLNLSPDVLGHLQIPIPTAHIYGIKDPRYPASIQLAHLCDPKRRQMFDHGGGHDIPRSSAVSIRIAELLGWLEGEIKS</sequence>
<keyword evidence="5" id="KW-1185">Reference proteome</keyword>
<evidence type="ECO:0000313" key="5">
    <source>
        <dbReference type="Proteomes" id="UP001201980"/>
    </source>
</evidence>
<dbReference type="Proteomes" id="UP001201980">
    <property type="component" value="Unassembled WGS sequence"/>
</dbReference>
<dbReference type="GO" id="GO:0005737">
    <property type="term" value="C:cytoplasm"/>
    <property type="evidence" value="ECO:0007669"/>
    <property type="project" value="TreeGrafter"/>
</dbReference>
<dbReference type="Gene3D" id="3.40.50.1820">
    <property type="entry name" value="alpha/beta hydrolase"/>
    <property type="match status" value="1"/>
</dbReference>
<reference evidence="4" key="1">
    <citation type="submission" date="2022-07" db="EMBL/GenBank/DDBJ databases">
        <title>Draft genome sequence of Zalerion maritima ATCC 34329, a (micro)plastics degrading marine fungus.</title>
        <authorList>
            <person name="Paco A."/>
            <person name="Goncalves M.F.M."/>
            <person name="Rocha-Santos T.A.P."/>
            <person name="Alves A."/>
        </authorList>
    </citation>
    <scope>NUCLEOTIDE SEQUENCE</scope>
    <source>
        <strain evidence="4">ATCC 34329</strain>
    </source>
</reference>
<feature type="compositionally biased region" description="Low complexity" evidence="2">
    <location>
        <begin position="259"/>
        <end position="269"/>
    </location>
</feature>
<dbReference type="Pfam" id="PF03959">
    <property type="entry name" value="FSH1"/>
    <property type="match status" value="2"/>
</dbReference>
<dbReference type="AlphaFoldDB" id="A0AAD5RWX4"/>
<dbReference type="InterPro" id="IPR005645">
    <property type="entry name" value="FSH-like_dom"/>
</dbReference>
<dbReference type="PANTHER" id="PTHR48070">
    <property type="entry name" value="ESTERASE OVCA2"/>
    <property type="match status" value="1"/>
</dbReference>
<dbReference type="InterPro" id="IPR029058">
    <property type="entry name" value="AB_hydrolase_fold"/>
</dbReference>
<feature type="domain" description="Serine hydrolase" evidence="3">
    <location>
        <begin position="1"/>
        <end position="106"/>
    </location>
</feature>
<accession>A0AAD5RWX4</accession>
<proteinExistence type="predicted"/>
<feature type="compositionally biased region" description="Basic and acidic residues" evidence="2">
    <location>
        <begin position="272"/>
        <end position="297"/>
    </location>
</feature>
<dbReference type="SUPFAM" id="SSF53474">
    <property type="entry name" value="alpha/beta-Hydrolases"/>
    <property type="match status" value="1"/>
</dbReference>
<keyword evidence="1" id="KW-0378">Hydrolase</keyword>
<dbReference type="PANTHER" id="PTHR48070:SF7">
    <property type="entry name" value="SERINE HYDROLASE FSH DOMAIN-CONTAINING PROTEIN-RELATED"/>
    <property type="match status" value="1"/>
</dbReference>